<gene>
    <name evidence="3" type="ORF">INT44_007584</name>
</gene>
<dbReference type="FunFam" id="3.40.50.720:FF:000084">
    <property type="entry name" value="Short-chain dehydrogenase reductase"/>
    <property type="match status" value="1"/>
</dbReference>
<protein>
    <submittedName>
        <fullName evidence="3">Uncharacterized protein</fullName>
    </submittedName>
</protein>
<evidence type="ECO:0000256" key="1">
    <source>
        <dbReference type="ARBA" id="ARBA00006484"/>
    </source>
</evidence>
<dbReference type="PRINTS" id="PR00081">
    <property type="entry name" value="GDHRDH"/>
</dbReference>
<name>A0A8H7PJK7_9FUNG</name>
<dbReference type="AlphaFoldDB" id="A0A8H7PJK7"/>
<comment type="similarity">
    <text evidence="1">Belongs to the short-chain dehydrogenases/reductases (SDR) family.</text>
</comment>
<dbReference type="EMBL" id="JAEPRA010000015">
    <property type="protein sequence ID" value="KAG2175106.1"/>
    <property type="molecule type" value="Genomic_DNA"/>
</dbReference>
<dbReference type="PANTHER" id="PTHR48107">
    <property type="entry name" value="NADPH-DEPENDENT ALDEHYDE REDUCTASE-LIKE PROTEIN, CHLOROPLASTIC-RELATED"/>
    <property type="match status" value="1"/>
</dbReference>
<dbReference type="InterPro" id="IPR002347">
    <property type="entry name" value="SDR_fam"/>
</dbReference>
<reference evidence="3" key="1">
    <citation type="submission" date="2020-12" db="EMBL/GenBank/DDBJ databases">
        <title>Metabolic potential, ecology and presence of endohyphal bacteria is reflected in genomic diversity of Mucoromycotina.</title>
        <authorList>
            <person name="Muszewska A."/>
            <person name="Okrasinska A."/>
            <person name="Steczkiewicz K."/>
            <person name="Drgas O."/>
            <person name="Orlowska M."/>
            <person name="Perlinska-Lenart U."/>
            <person name="Aleksandrzak-Piekarczyk T."/>
            <person name="Szatraj K."/>
            <person name="Zielenkiewicz U."/>
            <person name="Pilsyk S."/>
            <person name="Malc E."/>
            <person name="Mieczkowski P."/>
            <person name="Kruszewska J.S."/>
            <person name="Biernat P."/>
            <person name="Pawlowska J."/>
        </authorList>
    </citation>
    <scope>NUCLEOTIDE SEQUENCE</scope>
    <source>
        <strain evidence="3">WA0000051536</strain>
    </source>
</reference>
<keyword evidence="2" id="KW-0560">Oxidoreductase</keyword>
<evidence type="ECO:0000313" key="3">
    <source>
        <dbReference type="EMBL" id="KAG2175106.1"/>
    </source>
</evidence>
<dbReference type="Gene3D" id="3.40.50.720">
    <property type="entry name" value="NAD(P)-binding Rossmann-like Domain"/>
    <property type="match status" value="1"/>
</dbReference>
<dbReference type="PANTHER" id="PTHR48107:SF7">
    <property type="entry name" value="RE15974P"/>
    <property type="match status" value="1"/>
</dbReference>
<dbReference type="InterPro" id="IPR036291">
    <property type="entry name" value="NAD(P)-bd_dom_sf"/>
</dbReference>
<dbReference type="Pfam" id="PF13561">
    <property type="entry name" value="adh_short_C2"/>
    <property type="match status" value="1"/>
</dbReference>
<dbReference type="CDD" id="cd05362">
    <property type="entry name" value="THN_reductase-like_SDR_c"/>
    <property type="match status" value="1"/>
</dbReference>
<organism evidence="3 4">
    <name type="scientific">Umbelopsis vinacea</name>
    <dbReference type="NCBI Taxonomy" id="44442"/>
    <lineage>
        <taxon>Eukaryota</taxon>
        <taxon>Fungi</taxon>
        <taxon>Fungi incertae sedis</taxon>
        <taxon>Mucoromycota</taxon>
        <taxon>Mucoromycotina</taxon>
        <taxon>Umbelopsidomycetes</taxon>
        <taxon>Umbelopsidales</taxon>
        <taxon>Umbelopsidaceae</taxon>
        <taxon>Umbelopsis</taxon>
    </lineage>
</organism>
<evidence type="ECO:0000256" key="2">
    <source>
        <dbReference type="ARBA" id="ARBA00023002"/>
    </source>
</evidence>
<keyword evidence="4" id="KW-1185">Reference proteome</keyword>
<comment type="caution">
    <text evidence="3">The sequence shown here is derived from an EMBL/GenBank/DDBJ whole genome shotgun (WGS) entry which is preliminary data.</text>
</comment>
<proteinExistence type="inferred from homology"/>
<dbReference type="PRINTS" id="PR00080">
    <property type="entry name" value="SDRFAMILY"/>
</dbReference>
<accession>A0A8H7PJK7</accession>
<dbReference type="Proteomes" id="UP000612746">
    <property type="component" value="Unassembled WGS sequence"/>
</dbReference>
<sequence length="251" mass="26852">MSSQKLQGKVAFITGSARNMGASFALALANHGASVVIHHRGNSQKEAEALAAQIQQLGGKTLIVTGELANVQTIRDIFAKIKQSLGRLDIVINNAGEVLKKPLTDISEEEYDRLFAVNAKAPFFVMQEALKILEDNGRIVNVGTTLLAVTTGFYSAYAGSKAPLEDFTRAAAQEAGSRGITVNVVAPGPIDTPFFHGQESKESVDFFTNAAPLKRLGKVTDVVPVVEFLCLPESQWVTAQTILINGGLISR</sequence>
<dbReference type="OrthoDB" id="1669814at2759"/>
<dbReference type="GO" id="GO:0016614">
    <property type="term" value="F:oxidoreductase activity, acting on CH-OH group of donors"/>
    <property type="evidence" value="ECO:0007669"/>
    <property type="project" value="UniProtKB-ARBA"/>
</dbReference>
<evidence type="ECO:0000313" key="4">
    <source>
        <dbReference type="Proteomes" id="UP000612746"/>
    </source>
</evidence>
<dbReference type="SUPFAM" id="SSF51735">
    <property type="entry name" value="NAD(P)-binding Rossmann-fold domains"/>
    <property type="match status" value="1"/>
</dbReference>